<evidence type="ECO:0000313" key="2">
    <source>
        <dbReference type="Proteomes" id="UP000240883"/>
    </source>
</evidence>
<dbReference type="Proteomes" id="UP000240883">
    <property type="component" value="Unassembled WGS sequence"/>
</dbReference>
<protein>
    <recommendedName>
        <fullName evidence="3">Protein NO VEIN C-terminal domain-containing protein</fullName>
    </recommendedName>
</protein>
<reference evidence="1 2" key="1">
    <citation type="journal article" date="2018" name="Front. Microbiol.">
        <title>Genome-Wide Analysis of Corynespora cassiicola Leaf Fall Disease Putative Effectors.</title>
        <authorList>
            <person name="Lopez D."/>
            <person name="Ribeiro S."/>
            <person name="Label P."/>
            <person name="Fumanal B."/>
            <person name="Venisse J.S."/>
            <person name="Kohler A."/>
            <person name="de Oliveira R.R."/>
            <person name="Labutti K."/>
            <person name="Lipzen A."/>
            <person name="Lail K."/>
            <person name="Bauer D."/>
            <person name="Ohm R.A."/>
            <person name="Barry K.W."/>
            <person name="Spatafora J."/>
            <person name="Grigoriev I.V."/>
            <person name="Martin F.M."/>
            <person name="Pujade-Renaud V."/>
        </authorList>
    </citation>
    <scope>NUCLEOTIDE SEQUENCE [LARGE SCALE GENOMIC DNA]</scope>
    <source>
        <strain evidence="1 2">Philippines</strain>
    </source>
</reference>
<dbReference type="STRING" id="1448308.A0A2T2NLN5"/>
<dbReference type="EMBL" id="KZ678136">
    <property type="protein sequence ID" value="PSN66176.1"/>
    <property type="molecule type" value="Genomic_DNA"/>
</dbReference>
<proteinExistence type="predicted"/>
<evidence type="ECO:0008006" key="3">
    <source>
        <dbReference type="Google" id="ProtNLM"/>
    </source>
</evidence>
<gene>
    <name evidence="1" type="ORF">BS50DRAFT_668879</name>
</gene>
<sequence>MLINEIKYMAEQENPGIDGIRSRLLEAGMLISEISVDFDTHQALEELRKVKFLPMRGKNGFFMLVGVEDEFAIPDHGRYGKAFQDKGVLLDFSLGDTQILNTLIQHLGLTGRYLYSAFCEESDVGDDTCLDVPESTIFQNKVYALYSVRDLYATILDLDNSGVSWIKKPVIDMPLLQGYERPRAPAPDSSDSVSDSEYFEARIHQSTKIGDQKKWVSFSSSTALGVSGANAYVDSHRFGAAGEAFVFEYLSALNLLNFTIENWTSNIRGKVVVHPRYNGLQNWSGKETADIIYTDRHGNLTRELRRRCTEGFPTQISEDHDHAAHPIEYLLETKTTTGLSEIRFQMSKEQYGKMNDRALGMWERPKRVYVIMRVFNLLDPSAGCRICVDPLRFVGSILEFELEKWHVRTR</sequence>
<keyword evidence="2" id="KW-1185">Reference proteome</keyword>
<evidence type="ECO:0000313" key="1">
    <source>
        <dbReference type="EMBL" id="PSN66176.1"/>
    </source>
</evidence>
<dbReference type="AlphaFoldDB" id="A0A2T2NLN5"/>
<organism evidence="1 2">
    <name type="scientific">Corynespora cassiicola Philippines</name>
    <dbReference type="NCBI Taxonomy" id="1448308"/>
    <lineage>
        <taxon>Eukaryota</taxon>
        <taxon>Fungi</taxon>
        <taxon>Dikarya</taxon>
        <taxon>Ascomycota</taxon>
        <taxon>Pezizomycotina</taxon>
        <taxon>Dothideomycetes</taxon>
        <taxon>Pleosporomycetidae</taxon>
        <taxon>Pleosporales</taxon>
        <taxon>Corynesporascaceae</taxon>
        <taxon>Corynespora</taxon>
    </lineage>
</organism>
<dbReference type="OrthoDB" id="1262810at2759"/>
<name>A0A2T2NLN5_CORCC</name>
<accession>A0A2T2NLN5</accession>